<evidence type="ECO:0000256" key="2">
    <source>
        <dbReference type="ARBA" id="ARBA00005919"/>
    </source>
</evidence>
<organism evidence="7 8">
    <name type="scientific">Felis catus</name>
    <name type="common">Cat</name>
    <name type="synonym">Felis silvestris catus</name>
    <dbReference type="NCBI Taxonomy" id="9685"/>
    <lineage>
        <taxon>Eukaryota</taxon>
        <taxon>Metazoa</taxon>
        <taxon>Chordata</taxon>
        <taxon>Craniata</taxon>
        <taxon>Vertebrata</taxon>
        <taxon>Euteleostomi</taxon>
        <taxon>Mammalia</taxon>
        <taxon>Eutheria</taxon>
        <taxon>Laurasiatheria</taxon>
        <taxon>Carnivora</taxon>
        <taxon>Feliformia</taxon>
        <taxon>Felidae</taxon>
        <taxon>Felinae</taxon>
        <taxon>Felis</taxon>
    </lineage>
</organism>
<evidence type="ECO:0000256" key="4">
    <source>
        <dbReference type="ARBA" id="ARBA00023203"/>
    </source>
</evidence>
<keyword evidence="4" id="KW-0009">Actin-binding</keyword>
<dbReference type="InterPro" id="IPR008384">
    <property type="entry name" value="ARPC4"/>
</dbReference>
<keyword evidence="3" id="KW-0963">Cytoplasm</keyword>
<evidence type="ECO:0000256" key="5">
    <source>
        <dbReference type="ARBA" id="ARBA00023212"/>
    </source>
</evidence>
<evidence type="ECO:0000313" key="8">
    <source>
        <dbReference type="Proteomes" id="UP000823872"/>
    </source>
</evidence>
<keyword evidence="8" id="KW-1185">Reference proteome</keyword>
<reference evidence="7" key="2">
    <citation type="submission" date="2025-08" db="UniProtKB">
        <authorList>
            <consortium name="Ensembl"/>
        </authorList>
    </citation>
    <scope>IDENTIFICATION</scope>
    <source>
        <strain evidence="7">breed Abyssinian</strain>
    </source>
</reference>
<sequence length="264" mass="30065">CLAPPVGRPSDSPSGSPSSRDPLTRPLPPLPPHCSLLQPPTAPRPREGLGSSGWWEQPPRNWLGAGPLQKTRGWETRGRAQYGLRGRVCRPRASPLQTATLRPYLSAVRATLQAALCLENFSSQVVERHNKPEVEVRSSKELLLQPVTISRNEKEKVLIEGSINSVRVSIAVKQADEIEKILCHKFMRFMMMRAENFFILRRKPVEGYDISFLITNFHTEQMYKHKLVDFVIHFMEEIDKEISEMKLSVNARARIVAEEFLKNF</sequence>
<dbReference type="Proteomes" id="UP000823872">
    <property type="component" value="Chromosome A2"/>
</dbReference>
<feature type="compositionally biased region" description="Low complexity" evidence="6">
    <location>
        <begin position="1"/>
        <end position="21"/>
    </location>
</feature>
<dbReference type="Ensembl" id="ENSFCTT00005023618.1">
    <property type="protein sequence ID" value="ENSFCTP00005015439.1"/>
    <property type="gene ID" value="ENSFCTG00005008411.1"/>
</dbReference>
<protein>
    <recommendedName>
        <fullName evidence="9">Actin related protein 2/3 complex subunit 4</fullName>
    </recommendedName>
</protein>
<dbReference type="PANTHER" id="PTHR22629">
    <property type="entry name" value="ARP2/3 COMPLEX 20 KD SUBUNIT"/>
    <property type="match status" value="1"/>
</dbReference>
<evidence type="ECO:0000256" key="3">
    <source>
        <dbReference type="ARBA" id="ARBA00022490"/>
    </source>
</evidence>
<comment type="subcellular location">
    <subcellularLocation>
        <location evidence="1">Cytoplasm</location>
        <location evidence="1">Cytoskeleton</location>
    </subcellularLocation>
</comment>
<reference evidence="7 8" key="1">
    <citation type="submission" date="2021-02" db="EMBL/GenBank/DDBJ databases">
        <title>Safari Cat Assemblies.</title>
        <authorList>
            <person name="Bredemeyer K.R."/>
            <person name="Murphy W.J."/>
        </authorList>
    </citation>
    <scope>NUCLEOTIDE SEQUENCE [LARGE SCALE GENOMIC DNA]</scope>
</reference>
<evidence type="ECO:0008006" key="9">
    <source>
        <dbReference type="Google" id="ProtNLM"/>
    </source>
</evidence>
<proteinExistence type="inferred from homology"/>
<dbReference type="Pfam" id="PF05856">
    <property type="entry name" value="ARPC4"/>
    <property type="match status" value="1"/>
</dbReference>
<dbReference type="PANTHER" id="PTHR22629:SF0">
    <property type="entry name" value="ACTIN-RELATED PROTEIN 2_3 COMPLEX SUBUNIT 4"/>
    <property type="match status" value="1"/>
</dbReference>
<dbReference type="SUPFAM" id="SSF69645">
    <property type="entry name" value="Arp2/3 complex subunits"/>
    <property type="match status" value="1"/>
</dbReference>
<feature type="region of interest" description="Disordered" evidence="6">
    <location>
        <begin position="1"/>
        <end position="74"/>
    </location>
</feature>
<evidence type="ECO:0000256" key="6">
    <source>
        <dbReference type="SAM" id="MobiDB-lite"/>
    </source>
</evidence>
<reference evidence="7" key="3">
    <citation type="submission" date="2025-09" db="UniProtKB">
        <authorList>
            <consortium name="Ensembl"/>
        </authorList>
    </citation>
    <scope>IDENTIFICATION</scope>
    <source>
        <strain evidence="7">breed Abyssinian</strain>
    </source>
</reference>
<comment type="similarity">
    <text evidence="2">Belongs to the ARPC4 family.</text>
</comment>
<evidence type="ECO:0000313" key="7">
    <source>
        <dbReference type="Ensembl" id="ENSFCTP00005015439.1"/>
    </source>
</evidence>
<evidence type="ECO:0000256" key="1">
    <source>
        <dbReference type="ARBA" id="ARBA00004245"/>
    </source>
</evidence>
<gene>
    <name evidence="7" type="primary">TPRG1L</name>
</gene>
<dbReference type="Gene3D" id="3.30.1460.20">
    <property type="match status" value="1"/>
</dbReference>
<name>A0ABI7WYR9_FELCA</name>
<keyword evidence="5" id="KW-0206">Cytoskeleton</keyword>
<dbReference type="InterPro" id="IPR034666">
    <property type="entry name" value="ARPC2/4"/>
</dbReference>
<accession>A0ABI7WYR9</accession>
<dbReference type="GeneTree" id="ENSGT00390000016233"/>